<sequence>MQRICNRAAQQLAFATCRRTMRLQRRPKAHISRASSCRCHCRRVLVSGSRVRNTRWDCRLIHTLRADVVRRKWDEGCRGVASVRKVLWFIGPCASRCDVMCKKERGELGRESKNILNNRSRGLLLAAEREEA</sequence>
<dbReference type="AlphaFoldDB" id="A0A4C1WKF1"/>
<name>A0A4C1WKF1_EUMVA</name>
<evidence type="ECO:0000313" key="1">
    <source>
        <dbReference type="EMBL" id="GBP50627.1"/>
    </source>
</evidence>
<evidence type="ECO:0000313" key="2">
    <source>
        <dbReference type="Proteomes" id="UP000299102"/>
    </source>
</evidence>
<organism evidence="1 2">
    <name type="scientific">Eumeta variegata</name>
    <name type="common">Bagworm moth</name>
    <name type="synonym">Eumeta japonica</name>
    <dbReference type="NCBI Taxonomy" id="151549"/>
    <lineage>
        <taxon>Eukaryota</taxon>
        <taxon>Metazoa</taxon>
        <taxon>Ecdysozoa</taxon>
        <taxon>Arthropoda</taxon>
        <taxon>Hexapoda</taxon>
        <taxon>Insecta</taxon>
        <taxon>Pterygota</taxon>
        <taxon>Neoptera</taxon>
        <taxon>Endopterygota</taxon>
        <taxon>Lepidoptera</taxon>
        <taxon>Glossata</taxon>
        <taxon>Ditrysia</taxon>
        <taxon>Tineoidea</taxon>
        <taxon>Psychidae</taxon>
        <taxon>Oiketicinae</taxon>
        <taxon>Eumeta</taxon>
    </lineage>
</organism>
<protein>
    <submittedName>
        <fullName evidence="1">Uncharacterized protein</fullName>
    </submittedName>
</protein>
<accession>A0A4C1WKF1</accession>
<dbReference type="EMBL" id="BGZK01000569">
    <property type="protein sequence ID" value="GBP50627.1"/>
    <property type="molecule type" value="Genomic_DNA"/>
</dbReference>
<comment type="caution">
    <text evidence="1">The sequence shown here is derived from an EMBL/GenBank/DDBJ whole genome shotgun (WGS) entry which is preliminary data.</text>
</comment>
<keyword evidence="2" id="KW-1185">Reference proteome</keyword>
<reference evidence="1 2" key="1">
    <citation type="journal article" date="2019" name="Commun. Biol.">
        <title>The bagworm genome reveals a unique fibroin gene that provides high tensile strength.</title>
        <authorList>
            <person name="Kono N."/>
            <person name="Nakamura H."/>
            <person name="Ohtoshi R."/>
            <person name="Tomita M."/>
            <person name="Numata K."/>
            <person name="Arakawa K."/>
        </authorList>
    </citation>
    <scope>NUCLEOTIDE SEQUENCE [LARGE SCALE GENOMIC DNA]</scope>
</reference>
<gene>
    <name evidence="1" type="ORF">EVAR_28817_1</name>
</gene>
<dbReference type="Proteomes" id="UP000299102">
    <property type="component" value="Unassembled WGS sequence"/>
</dbReference>
<proteinExistence type="predicted"/>